<dbReference type="GO" id="GO:0051087">
    <property type="term" value="F:protein-folding chaperone binding"/>
    <property type="evidence" value="ECO:0007669"/>
    <property type="project" value="TreeGrafter"/>
</dbReference>
<feature type="compositionally biased region" description="Basic and acidic residues" evidence="7">
    <location>
        <begin position="147"/>
        <end position="174"/>
    </location>
</feature>
<organism evidence="9 10">
    <name type="scientific">Nannochloropsis salina CCMP1776</name>
    <dbReference type="NCBI Taxonomy" id="1027361"/>
    <lineage>
        <taxon>Eukaryota</taxon>
        <taxon>Sar</taxon>
        <taxon>Stramenopiles</taxon>
        <taxon>Ochrophyta</taxon>
        <taxon>Eustigmatophyceae</taxon>
        <taxon>Eustigmatales</taxon>
        <taxon>Monodopsidaceae</taxon>
        <taxon>Microchloropsis</taxon>
        <taxon>Microchloropsis salina</taxon>
    </lineage>
</organism>
<comment type="subcellular location">
    <subcellularLocation>
        <location evidence="1">Mitochondrion inner membrane</location>
    </subcellularLocation>
</comment>
<feature type="region of interest" description="Disordered" evidence="7">
    <location>
        <begin position="83"/>
        <end position="260"/>
    </location>
</feature>
<feature type="compositionally biased region" description="Basic and acidic residues" evidence="7">
    <location>
        <begin position="227"/>
        <end position="238"/>
    </location>
</feature>
<accession>A0A4D9CR94</accession>
<evidence type="ECO:0000313" key="10">
    <source>
        <dbReference type="Proteomes" id="UP000355283"/>
    </source>
</evidence>
<keyword evidence="6" id="KW-0472">Membrane</keyword>
<feature type="domain" description="Tim44-like" evidence="8">
    <location>
        <begin position="429"/>
        <end position="575"/>
    </location>
</feature>
<dbReference type="Gene3D" id="3.10.450.240">
    <property type="match status" value="1"/>
</dbReference>
<evidence type="ECO:0000256" key="4">
    <source>
        <dbReference type="ARBA" id="ARBA00022946"/>
    </source>
</evidence>
<dbReference type="InterPro" id="IPR039544">
    <property type="entry name" value="Tim44-like"/>
</dbReference>
<keyword evidence="10" id="KW-1185">Reference proteome</keyword>
<feature type="compositionally biased region" description="Gly residues" evidence="7">
    <location>
        <begin position="248"/>
        <end position="258"/>
    </location>
</feature>
<dbReference type="AlphaFoldDB" id="A0A4D9CR94"/>
<feature type="compositionally biased region" description="Acidic residues" evidence="7">
    <location>
        <begin position="326"/>
        <end position="335"/>
    </location>
</feature>
<name>A0A4D9CR94_9STRA</name>
<keyword evidence="5" id="KW-0496">Mitochondrion</keyword>
<evidence type="ECO:0000256" key="7">
    <source>
        <dbReference type="SAM" id="MobiDB-lite"/>
    </source>
</evidence>
<keyword evidence="4" id="KW-0809">Transit peptide</keyword>
<reference evidence="9 10" key="1">
    <citation type="submission" date="2019-01" db="EMBL/GenBank/DDBJ databases">
        <title>Nuclear Genome Assembly of the Microalgal Biofuel strain Nannochloropsis salina CCMP1776.</title>
        <authorList>
            <person name="Hovde B."/>
        </authorList>
    </citation>
    <scope>NUCLEOTIDE SEQUENCE [LARGE SCALE GENOMIC DNA]</scope>
    <source>
        <strain evidence="9 10">CCMP1776</strain>
    </source>
</reference>
<dbReference type="GO" id="GO:0005743">
    <property type="term" value="C:mitochondrial inner membrane"/>
    <property type="evidence" value="ECO:0007669"/>
    <property type="project" value="UniProtKB-SubCell"/>
</dbReference>
<dbReference type="PANTHER" id="PTHR10721">
    <property type="entry name" value="MITOCHONDRIAL IMPORT INNER MEMBRANE TRANSLOCASE SUBUNIT TIM44"/>
    <property type="match status" value="1"/>
</dbReference>
<feature type="compositionally biased region" description="Basic and acidic residues" evidence="7">
    <location>
        <begin position="185"/>
        <end position="207"/>
    </location>
</feature>
<feature type="compositionally biased region" description="Low complexity" evidence="7">
    <location>
        <begin position="175"/>
        <end position="184"/>
    </location>
</feature>
<comment type="similarity">
    <text evidence="2">Belongs to the Tim44 family.</text>
</comment>
<feature type="region of interest" description="Disordered" evidence="7">
    <location>
        <begin position="312"/>
        <end position="339"/>
    </location>
</feature>
<dbReference type="InterPro" id="IPR032710">
    <property type="entry name" value="NTF2-like_dom_sf"/>
</dbReference>
<dbReference type="Pfam" id="PF04280">
    <property type="entry name" value="Tim44"/>
    <property type="match status" value="1"/>
</dbReference>
<dbReference type="OrthoDB" id="10265990at2759"/>
<feature type="compositionally biased region" description="Polar residues" evidence="7">
    <location>
        <begin position="96"/>
        <end position="118"/>
    </location>
</feature>
<proteinExistence type="inferred from homology"/>
<gene>
    <name evidence="9" type="ORF">NSK_007697</name>
</gene>
<protein>
    <recommendedName>
        <fullName evidence="8">Tim44-like domain-containing protein</fullName>
    </recommendedName>
</protein>
<evidence type="ECO:0000256" key="6">
    <source>
        <dbReference type="ARBA" id="ARBA00023136"/>
    </source>
</evidence>
<evidence type="ECO:0000256" key="5">
    <source>
        <dbReference type="ARBA" id="ARBA00023128"/>
    </source>
</evidence>
<dbReference type="EMBL" id="SDOX01000145">
    <property type="protein sequence ID" value="TFJ81054.1"/>
    <property type="molecule type" value="Genomic_DNA"/>
</dbReference>
<evidence type="ECO:0000256" key="1">
    <source>
        <dbReference type="ARBA" id="ARBA00004273"/>
    </source>
</evidence>
<dbReference type="SUPFAM" id="SSF54427">
    <property type="entry name" value="NTF2-like"/>
    <property type="match status" value="1"/>
</dbReference>
<evidence type="ECO:0000259" key="8">
    <source>
        <dbReference type="SMART" id="SM00978"/>
    </source>
</evidence>
<keyword evidence="3" id="KW-0999">Mitochondrion inner membrane</keyword>
<evidence type="ECO:0000256" key="3">
    <source>
        <dbReference type="ARBA" id="ARBA00022792"/>
    </source>
</evidence>
<dbReference type="Proteomes" id="UP000355283">
    <property type="component" value="Unassembled WGS sequence"/>
</dbReference>
<evidence type="ECO:0000256" key="2">
    <source>
        <dbReference type="ARBA" id="ARBA00009597"/>
    </source>
</evidence>
<dbReference type="GO" id="GO:0030150">
    <property type="term" value="P:protein import into mitochondrial matrix"/>
    <property type="evidence" value="ECO:0007669"/>
    <property type="project" value="TreeGrafter"/>
</dbReference>
<dbReference type="InterPro" id="IPR007379">
    <property type="entry name" value="Tim44-like_dom"/>
</dbReference>
<dbReference type="PANTHER" id="PTHR10721:SF1">
    <property type="entry name" value="MITOCHONDRIAL IMPORT INNER MEMBRANE TRANSLOCASE SUBUNIT TIM44"/>
    <property type="match status" value="1"/>
</dbReference>
<dbReference type="SMART" id="SM00978">
    <property type="entry name" value="Tim44"/>
    <property type="match status" value="1"/>
</dbReference>
<comment type="caution">
    <text evidence="9">The sequence shown here is derived from an EMBL/GenBank/DDBJ whole genome shotgun (WGS) entry which is preliminary data.</text>
</comment>
<sequence>MLRQGLTKLRHSSHAGKRVQQVREKYKGQVTSTLLSHQKGGTWEGIHASRGGCRAMSGGFFDQLRQSLKKEVEQNKEFKESLSKLRKETGDLTGKAQENSSKLAESMHKLSSTVSSRLNETKESLSKSSQVLMSQLKEKVGALQAEESEKKGEGARRESPSPVKSHAEVSHKESPTSSKSASSHADGHHESHHESLVREGGRRRTLEEASQAAEEDPVNASGAGDSAGRKEEASRDETEASSTSSSSGGTGAGSGASGGKENVFTRWLAGRPPREAVRVFVRDFQVGLREAFADLFGMREKSTGMRKHIYQQRASEADGEAGKQEGEEEEGEAGEEEKKNAGGALVVVKQQQKTWERLAEQLRDAPIIQEILKAGTKLADTELGRQAGKLRGKLQDRVEDARELWETSQNPIVYKLSSMWDDLTSETELGIALREIRRADPDFVVEDWVNTLSESFLPLFFKAYLKGDLKTLKPYLSEGMYRQMAEEFRLRKAEGLALDPHVLEISNAEIVQAKLHDHQPVLVLGTLIQHINCVRNREGAIVEGKEDEVRASFYLLLFVREYDEKEGALQWKIQERYLGFSQPFI</sequence>
<evidence type="ECO:0000313" key="9">
    <source>
        <dbReference type="EMBL" id="TFJ81054.1"/>
    </source>
</evidence>